<accession>A0A9P3LGT6</accession>
<organism evidence="1 2">
    <name type="scientific">Phanerochaete sordida</name>
    <dbReference type="NCBI Taxonomy" id="48140"/>
    <lineage>
        <taxon>Eukaryota</taxon>
        <taxon>Fungi</taxon>
        <taxon>Dikarya</taxon>
        <taxon>Basidiomycota</taxon>
        <taxon>Agaricomycotina</taxon>
        <taxon>Agaricomycetes</taxon>
        <taxon>Polyporales</taxon>
        <taxon>Phanerochaetaceae</taxon>
        <taxon>Phanerochaete</taxon>
    </lineage>
</organism>
<dbReference type="EMBL" id="BPQB01000038">
    <property type="protein sequence ID" value="GJE94168.1"/>
    <property type="molecule type" value="Genomic_DNA"/>
</dbReference>
<proteinExistence type="predicted"/>
<keyword evidence="2" id="KW-1185">Reference proteome</keyword>
<comment type="caution">
    <text evidence="1">The sequence shown here is derived from an EMBL/GenBank/DDBJ whole genome shotgun (WGS) entry which is preliminary data.</text>
</comment>
<reference evidence="1 2" key="1">
    <citation type="submission" date="2021-08" db="EMBL/GenBank/DDBJ databases">
        <title>Draft Genome Sequence of Phanerochaete sordida strain YK-624.</title>
        <authorList>
            <person name="Mori T."/>
            <person name="Dohra H."/>
            <person name="Suzuki T."/>
            <person name="Kawagishi H."/>
            <person name="Hirai H."/>
        </authorList>
    </citation>
    <scope>NUCLEOTIDE SEQUENCE [LARGE SCALE GENOMIC DNA]</scope>
    <source>
        <strain evidence="1 2">YK-624</strain>
    </source>
</reference>
<evidence type="ECO:0000313" key="2">
    <source>
        <dbReference type="Proteomes" id="UP000703269"/>
    </source>
</evidence>
<dbReference type="Proteomes" id="UP000703269">
    <property type="component" value="Unassembled WGS sequence"/>
</dbReference>
<protein>
    <recommendedName>
        <fullName evidence="3">F-box domain-containing protein</fullName>
    </recommendedName>
</protein>
<dbReference type="AlphaFoldDB" id="A0A9P3LGT6"/>
<gene>
    <name evidence="1" type="ORF">PsYK624_103360</name>
</gene>
<name>A0A9P3LGT6_9APHY</name>
<evidence type="ECO:0000313" key="1">
    <source>
        <dbReference type="EMBL" id="GJE94168.1"/>
    </source>
</evidence>
<dbReference type="OrthoDB" id="2921803at2759"/>
<evidence type="ECO:0008006" key="3">
    <source>
        <dbReference type="Google" id="ProtNLM"/>
    </source>
</evidence>
<sequence>MNSAPDTRSVPQELCDLIIDQLKGDKETLRSCTLVSQAWVFSARRYLFASIARSIRNGLEDFLSFLRDAPLSIAMNLRILTLTSGHVHLRDLAAVLSRFTSLSNLYLRKITVEQTHETLITSSSPVFCRVHTLGLSHVRLDPLILQLILLYIHPSELILSPSCKRAASWDVNALHPVPSQGDQLSHGDLTALTAGLDIHKADIYDIELVALTIQRFPGPLSFSAVVLRRLDANAVAHAKIILQTCGTKLTSLKLYTLTSGNGAWRNVLHELRVETDVEPASTNATEARIGRLLSLEDCPHIEHFALNASDLYPAIDLLETALEELFRNPRHTSSIDFRLTCPEMSFGTLRGAGVLDKVLGKYVPQHIRTVTVQLQHISSGYGGEGRRQEYSLVVRLPSQARQDAIRETMRQVTKSGVLHFST</sequence>